<organism evidence="1 2">
    <name type="scientific">Colletotrichum zoysiae</name>
    <dbReference type="NCBI Taxonomy" id="1216348"/>
    <lineage>
        <taxon>Eukaryota</taxon>
        <taxon>Fungi</taxon>
        <taxon>Dikarya</taxon>
        <taxon>Ascomycota</taxon>
        <taxon>Pezizomycotina</taxon>
        <taxon>Sordariomycetes</taxon>
        <taxon>Hypocreomycetidae</taxon>
        <taxon>Glomerellales</taxon>
        <taxon>Glomerellaceae</taxon>
        <taxon>Colletotrichum</taxon>
        <taxon>Colletotrichum graminicola species complex</taxon>
    </lineage>
</organism>
<comment type="caution">
    <text evidence="1">The sequence shown here is derived from an EMBL/GenBank/DDBJ whole genome shotgun (WGS) entry which is preliminary data.</text>
</comment>
<reference evidence="1" key="1">
    <citation type="submission" date="2021-06" db="EMBL/GenBank/DDBJ databases">
        <title>Comparative genomics, transcriptomics and evolutionary studies reveal genomic signatures of adaptation to plant cell wall in hemibiotrophic fungi.</title>
        <authorList>
            <consortium name="DOE Joint Genome Institute"/>
            <person name="Baroncelli R."/>
            <person name="Diaz J.F."/>
            <person name="Benocci T."/>
            <person name="Peng M."/>
            <person name="Battaglia E."/>
            <person name="Haridas S."/>
            <person name="Andreopoulos W."/>
            <person name="Labutti K."/>
            <person name="Pangilinan J."/>
            <person name="Floch G.L."/>
            <person name="Makela M.R."/>
            <person name="Henrissat B."/>
            <person name="Grigoriev I.V."/>
            <person name="Crouch J.A."/>
            <person name="De Vries R.P."/>
            <person name="Sukno S.A."/>
            <person name="Thon M.R."/>
        </authorList>
    </citation>
    <scope>NUCLEOTIDE SEQUENCE</scope>
    <source>
        <strain evidence="1">MAFF235873</strain>
    </source>
</reference>
<dbReference type="AlphaFoldDB" id="A0AAD9HQH9"/>
<accession>A0AAD9HQH9</accession>
<dbReference type="EMBL" id="MU842831">
    <property type="protein sequence ID" value="KAK2032361.1"/>
    <property type="molecule type" value="Genomic_DNA"/>
</dbReference>
<evidence type="ECO:0000313" key="1">
    <source>
        <dbReference type="EMBL" id="KAK2032361.1"/>
    </source>
</evidence>
<protein>
    <submittedName>
        <fullName evidence="1">Uncharacterized protein</fullName>
    </submittedName>
</protein>
<sequence>MVMFYVLWRLLRLWHRLTRPRHLNHHIQIQRRRLGSTQAAPWARRSCAVLTPSSHGFSSDRRPHFWHVWRSPGPCKTARDEASSLVFPPCHCPSSAGAKTYVWTSRHLSAANMDVSPSVHSFSTPLRAAQSKGAVHYLRGNHIRRLCNPLDCPLNCNLTRPPLPLPL</sequence>
<name>A0AAD9HQH9_9PEZI</name>
<proteinExistence type="predicted"/>
<evidence type="ECO:0000313" key="2">
    <source>
        <dbReference type="Proteomes" id="UP001232148"/>
    </source>
</evidence>
<dbReference type="Proteomes" id="UP001232148">
    <property type="component" value="Unassembled WGS sequence"/>
</dbReference>
<keyword evidence="2" id="KW-1185">Reference proteome</keyword>
<gene>
    <name evidence="1" type="ORF">LX32DRAFT_196000</name>
</gene>